<dbReference type="InterPro" id="IPR014347">
    <property type="entry name" value="Tautomerase/MIF_sf"/>
</dbReference>
<name>D8QZ21_SELML</name>
<keyword evidence="15" id="KW-1185">Reference proteome</keyword>
<evidence type="ECO:0000256" key="4">
    <source>
        <dbReference type="ARBA" id="ARBA00022525"/>
    </source>
</evidence>
<evidence type="ECO:0000313" key="15">
    <source>
        <dbReference type="Proteomes" id="UP000001514"/>
    </source>
</evidence>
<dbReference type="eggNOG" id="KOG1759">
    <property type="taxonomic scope" value="Eukaryota"/>
</dbReference>
<protein>
    <recommendedName>
        <fullName evidence="12">L-dopachrome isomerase</fullName>
        <ecNumber evidence="9">5.3.2.1</ecNumber>
        <ecNumber evidence="8">5.3.3.12</ecNumber>
    </recommendedName>
    <alternativeName>
        <fullName evidence="10">L-dopachrome tautomerase</fullName>
    </alternativeName>
    <alternativeName>
        <fullName evidence="11">Phenylpyruvate tautomerase</fullName>
    </alternativeName>
</protein>
<sequence length="115" mass="12268">MPILTISTNTSVDSSTSFYILQEATAAVARVLGKPESSMMVLLNDRVPILFGGSREAAAYGELVSIGAIAPDSNRKVSKALAGILESRLSVPPSRFYIKFYDVKGSNVGYNGSTY</sequence>
<keyword evidence="5" id="KW-0413">Isomerase</keyword>
<keyword evidence="4" id="KW-0964">Secreted</keyword>
<dbReference type="InParanoid" id="D8QZ21"/>
<dbReference type="PANTHER" id="PTHR11954:SF6">
    <property type="entry name" value="MACROPHAGE MIGRATION INHIBITORY FACTOR"/>
    <property type="match status" value="1"/>
</dbReference>
<evidence type="ECO:0000313" key="13">
    <source>
        <dbReference type="EMBL" id="EFJ31264.1"/>
    </source>
</evidence>
<evidence type="ECO:0000256" key="7">
    <source>
        <dbReference type="ARBA" id="ARBA00036823"/>
    </source>
</evidence>
<accession>D8QZ21</accession>
<dbReference type="OrthoDB" id="255819at2759"/>
<comment type="subcellular location">
    <subcellularLocation>
        <location evidence="1">Secreted</location>
    </subcellularLocation>
</comment>
<evidence type="ECO:0000256" key="12">
    <source>
        <dbReference type="ARBA" id="ARBA00042730"/>
    </source>
</evidence>
<dbReference type="OMA" id="PCAMIQL"/>
<dbReference type="InterPro" id="IPR001398">
    <property type="entry name" value="Macrophage_inhib_fac"/>
</dbReference>
<dbReference type="STRING" id="88036.D8QZ21"/>
<evidence type="ECO:0000256" key="11">
    <source>
        <dbReference type="ARBA" id="ARBA00041912"/>
    </source>
</evidence>
<evidence type="ECO:0000256" key="8">
    <source>
        <dbReference type="ARBA" id="ARBA00038932"/>
    </source>
</evidence>
<dbReference type="EMBL" id="GL377574">
    <property type="protein sequence ID" value="EFJ31264.1"/>
    <property type="molecule type" value="Genomic_DNA"/>
</dbReference>
<dbReference type="GO" id="GO:0050178">
    <property type="term" value="F:phenylpyruvate tautomerase activity"/>
    <property type="evidence" value="ECO:0000318"/>
    <property type="project" value="GO_Central"/>
</dbReference>
<dbReference type="HOGENOM" id="CLU_129906_1_2_1"/>
<evidence type="ECO:0000313" key="14">
    <source>
        <dbReference type="EMBL" id="EFJ34340.1"/>
    </source>
</evidence>
<dbReference type="PANTHER" id="PTHR11954">
    <property type="entry name" value="D-DOPACHROME DECARBOXYLASE"/>
    <property type="match status" value="1"/>
</dbReference>
<evidence type="ECO:0000256" key="6">
    <source>
        <dbReference type="ARBA" id="ARBA00036735"/>
    </source>
</evidence>
<dbReference type="EC" id="5.3.2.1" evidence="9"/>
<dbReference type="EC" id="5.3.3.12" evidence="8"/>
<comment type="catalytic activity">
    <reaction evidence="7">
        <text>L-dopachrome = 5,6-dihydroxyindole-2-carboxylate</text>
        <dbReference type="Rhea" id="RHEA:13041"/>
        <dbReference type="ChEBI" id="CHEBI:16875"/>
        <dbReference type="ChEBI" id="CHEBI:57509"/>
        <dbReference type="EC" id="5.3.3.12"/>
    </reaction>
</comment>
<comment type="catalytic activity">
    <reaction evidence="6">
        <text>3-phenylpyruvate = enol-phenylpyruvate</text>
        <dbReference type="Rhea" id="RHEA:17097"/>
        <dbReference type="ChEBI" id="CHEBI:16815"/>
        <dbReference type="ChEBI" id="CHEBI:18005"/>
        <dbReference type="EC" id="5.3.2.1"/>
    </reaction>
</comment>
<dbReference type="KEGG" id="smo:SELMODRAFT_408833"/>
<gene>
    <name evidence="14" type="ORF">SELMODRAFT_405585</name>
    <name evidence="13" type="ORF">SELMODRAFT_408833</name>
</gene>
<dbReference type="GO" id="GO:0005125">
    <property type="term" value="F:cytokine activity"/>
    <property type="evidence" value="ECO:0007669"/>
    <property type="project" value="UniProtKB-KW"/>
</dbReference>
<evidence type="ECO:0000256" key="3">
    <source>
        <dbReference type="ARBA" id="ARBA00022514"/>
    </source>
</evidence>
<dbReference type="KEGG" id="smo:SELMODRAFT_405585"/>
<evidence type="ECO:0000256" key="1">
    <source>
        <dbReference type="ARBA" id="ARBA00004613"/>
    </source>
</evidence>
<dbReference type="Pfam" id="PF01187">
    <property type="entry name" value="MIF"/>
    <property type="match status" value="1"/>
</dbReference>
<dbReference type="Gene3D" id="3.30.429.10">
    <property type="entry name" value="Macrophage Migration Inhibitory Factor"/>
    <property type="match status" value="1"/>
</dbReference>
<dbReference type="SUPFAM" id="SSF55331">
    <property type="entry name" value="Tautomerase/MIF"/>
    <property type="match status" value="1"/>
</dbReference>
<evidence type="ECO:0000256" key="9">
    <source>
        <dbReference type="ARBA" id="ARBA00039086"/>
    </source>
</evidence>
<evidence type="ECO:0000256" key="5">
    <source>
        <dbReference type="ARBA" id="ARBA00023235"/>
    </source>
</evidence>
<dbReference type="FunCoup" id="D8QZ21">
    <property type="interactions" value="1773"/>
</dbReference>
<comment type="similarity">
    <text evidence="2">Belongs to the MIF family.</text>
</comment>
<dbReference type="EMBL" id="GL377569">
    <property type="protein sequence ID" value="EFJ34340.1"/>
    <property type="molecule type" value="Genomic_DNA"/>
</dbReference>
<dbReference type="Proteomes" id="UP000001514">
    <property type="component" value="Unassembled WGS sequence"/>
</dbReference>
<dbReference type="Gramene" id="EFJ34340">
    <property type="protein sequence ID" value="EFJ34340"/>
    <property type="gene ID" value="SELMODRAFT_405585"/>
</dbReference>
<keyword evidence="3" id="KW-0202">Cytokine</keyword>
<organism evidence="15">
    <name type="scientific">Selaginella moellendorffii</name>
    <name type="common">Spikemoss</name>
    <dbReference type="NCBI Taxonomy" id="88036"/>
    <lineage>
        <taxon>Eukaryota</taxon>
        <taxon>Viridiplantae</taxon>
        <taxon>Streptophyta</taxon>
        <taxon>Embryophyta</taxon>
        <taxon>Tracheophyta</taxon>
        <taxon>Lycopodiopsida</taxon>
        <taxon>Selaginellales</taxon>
        <taxon>Selaginellaceae</taxon>
        <taxon>Selaginella</taxon>
    </lineage>
</organism>
<evidence type="ECO:0000256" key="10">
    <source>
        <dbReference type="ARBA" id="ARBA00041631"/>
    </source>
</evidence>
<dbReference type="GO" id="GO:0005615">
    <property type="term" value="C:extracellular space"/>
    <property type="evidence" value="ECO:0000318"/>
    <property type="project" value="GO_Central"/>
</dbReference>
<dbReference type="GO" id="GO:0004167">
    <property type="term" value="F:dopachrome isomerase activity"/>
    <property type="evidence" value="ECO:0007669"/>
    <property type="project" value="UniProtKB-EC"/>
</dbReference>
<dbReference type="Gramene" id="EFJ31264">
    <property type="protein sequence ID" value="EFJ31264"/>
    <property type="gene ID" value="SELMODRAFT_408833"/>
</dbReference>
<evidence type="ECO:0000256" key="2">
    <source>
        <dbReference type="ARBA" id="ARBA00005851"/>
    </source>
</evidence>
<dbReference type="AlphaFoldDB" id="D8QZ21"/>
<reference evidence="14 15" key="1">
    <citation type="journal article" date="2011" name="Science">
        <title>The Selaginella genome identifies genetic changes associated with the evolution of vascular plants.</title>
        <authorList>
            <person name="Banks J.A."/>
            <person name="Nishiyama T."/>
            <person name="Hasebe M."/>
            <person name="Bowman J.L."/>
            <person name="Gribskov M."/>
            <person name="dePamphilis C."/>
            <person name="Albert V.A."/>
            <person name="Aono N."/>
            <person name="Aoyama T."/>
            <person name="Ambrose B.A."/>
            <person name="Ashton N.W."/>
            <person name="Axtell M.J."/>
            <person name="Barker E."/>
            <person name="Barker M.S."/>
            <person name="Bennetzen J.L."/>
            <person name="Bonawitz N.D."/>
            <person name="Chapple C."/>
            <person name="Cheng C."/>
            <person name="Correa L.G."/>
            <person name="Dacre M."/>
            <person name="DeBarry J."/>
            <person name="Dreyer I."/>
            <person name="Elias M."/>
            <person name="Engstrom E.M."/>
            <person name="Estelle M."/>
            <person name="Feng L."/>
            <person name="Finet C."/>
            <person name="Floyd S.K."/>
            <person name="Frommer W.B."/>
            <person name="Fujita T."/>
            <person name="Gramzow L."/>
            <person name="Gutensohn M."/>
            <person name="Harholt J."/>
            <person name="Hattori M."/>
            <person name="Heyl A."/>
            <person name="Hirai T."/>
            <person name="Hiwatashi Y."/>
            <person name="Ishikawa M."/>
            <person name="Iwata M."/>
            <person name="Karol K.G."/>
            <person name="Koehler B."/>
            <person name="Kolukisaoglu U."/>
            <person name="Kubo M."/>
            <person name="Kurata T."/>
            <person name="Lalonde S."/>
            <person name="Li K."/>
            <person name="Li Y."/>
            <person name="Litt A."/>
            <person name="Lyons E."/>
            <person name="Manning G."/>
            <person name="Maruyama T."/>
            <person name="Michael T.P."/>
            <person name="Mikami K."/>
            <person name="Miyazaki S."/>
            <person name="Morinaga S."/>
            <person name="Murata T."/>
            <person name="Mueller-Roeber B."/>
            <person name="Nelson D.R."/>
            <person name="Obara M."/>
            <person name="Oguri Y."/>
            <person name="Olmstead R.G."/>
            <person name="Onodera N."/>
            <person name="Petersen B.L."/>
            <person name="Pils B."/>
            <person name="Prigge M."/>
            <person name="Rensing S.A."/>
            <person name="Riano-Pachon D.M."/>
            <person name="Roberts A.W."/>
            <person name="Sato Y."/>
            <person name="Scheller H.V."/>
            <person name="Schulz B."/>
            <person name="Schulz C."/>
            <person name="Shakirov E.V."/>
            <person name="Shibagaki N."/>
            <person name="Shinohara N."/>
            <person name="Shippen D.E."/>
            <person name="Soerensen I."/>
            <person name="Sotooka R."/>
            <person name="Sugimoto N."/>
            <person name="Sugita M."/>
            <person name="Sumikawa N."/>
            <person name="Tanurdzic M."/>
            <person name="Theissen G."/>
            <person name="Ulvskov P."/>
            <person name="Wakazuki S."/>
            <person name="Weng J.K."/>
            <person name="Willats W.W."/>
            <person name="Wipf D."/>
            <person name="Wolf P.G."/>
            <person name="Yang L."/>
            <person name="Zimmer A.D."/>
            <person name="Zhu Q."/>
            <person name="Mitros T."/>
            <person name="Hellsten U."/>
            <person name="Loque D."/>
            <person name="Otillar R."/>
            <person name="Salamov A."/>
            <person name="Schmutz J."/>
            <person name="Shapiro H."/>
            <person name="Lindquist E."/>
            <person name="Lucas S."/>
            <person name="Rokhsar D."/>
            <person name="Grigoriev I.V."/>
        </authorList>
    </citation>
    <scope>NUCLEOTIDE SEQUENCE [LARGE SCALE GENOMIC DNA]</scope>
</reference>
<proteinExistence type="inferred from homology"/>